<reference evidence="2" key="1">
    <citation type="submission" date="2014-09" db="EMBL/GenBank/DDBJ databases">
        <authorList>
            <person name="Sharma Rahul"/>
            <person name="Thines Marco"/>
        </authorList>
    </citation>
    <scope>NUCLEOTIDE SEQUENCE [LARGE SCALE GENOMIC DNA]</scope>
</reference>
<dbReference type="EMBL" id="CCYD01001551">
    <property type="protein sequence ID" value="CEG45167.1"/>
    <property type="molecule type" value="Genomic_DNA"/>
</dbReference>
<proteinExistence type="predicted"/>
<evidence type="ECO:0000313" key="1">
    <source>
        <dbReference type="EMBL" id="CEG45167.1"/>
    </source>
</evidence>
<organism evidence="1 2">
    <name type="scientific">Plasmopara halstedii</name>
    <name type="common">Downy mildew of sunflower</name>
    <dbReference type="NCBI Taxonomy" id="4781"/>
    <lineage>
        <taxon>Eukaryota</taxon>
        <taxon>Sar</taxon>
        <taxon>Stramenopiles</taxon>
        <taxon>Oomycota</taxon>
        <taxon>Peronosporomycetes</taxon>
        <taxon>Peronosporales</taxon>
        <taxon>Peronosporaceae</taxon>
        <taxon>Plasmopara</taxon>
    </lineage>
</organism>
<accession>A0A0P1ASW1</accession>
<dbReference type="Proteomes" id="UP000054928">
    <property type="component" value="Unassembled WGS sequence"/>
</dbReference>
<evidence type="ECO:0000313" key="2">
    <source>
        <dbReference type="Proteomes" id="UP000054928"/>
    </source>
</evidence>
<dbReference type="RefSeq" id="XP_024581536.1">
    <property type="nucleotide sequence ID" value="XM_024715882.1"/>
</dbReference>
<protein>
    <submittedName>
        <fullName evidence="1">Uncharacterized protein</fullName>
    </submittedName>
</protein>
<sequence length="68" mass="7895">METFSFITEAKAMQRRDTRNGWMCIQKLGNDAMHFEIQSLKVTLVKTFSIFLRSIGIEKSCEGRNVNH</sequence>
<dbReference type="GeneID" id="36396539"/>
<dbReference type="AlphaFoldDB" id="A0A0P1ASW1"/>
<keyword evidence="2" id="KW-1185">Reference proteome</keyword>
<name>A0A0P1ASW1_PLAHL</name>